<dbReference type="RefSeq" id="WP_165108951.1">
    <property type="nucleotide sequence ID" value="NZ_JAAKYA010000089.1"/>
</dbReference>
<accession>A0A6M1RYG5</accession>
<evidence type="ECO:0000259" key="2">
    <source>
        <dbReference type="Pfam" id="PF25876"/>
    </source>
</evidence>
<sequence>MKPEPLPPIPSPPAQWWRMIRMNVLPALAFVTALALAVQLWRFNMASPLLVGTASGPRADIISPRPGRLSQLHVGLYQPVRAGQPVAVVEAVDPAVLSNTVRVIRAEMDAILADMAYPTDDRLRYAQYQLDWLRERADLLTARAQLGYAEREYQRIRKLVEEQVASQDALDIALRDLEQARQLVAEKQAAVDTAAKLLEELDPSRRTIESPQVRAALALAEERLHLAEAEMRPIVLTAPIDGVVTAVNKFPGSMVATAEPIVTIASSHVEHIVGFIPQPLRVEPVEGMEVEVRSRGVHRTIGYGRVLHVGARIELFDAPLRIRGLGNAQQRGLPIIVSVPPNMKLRPGELVDLALGPVPATATATQ</sequence>
<name>A0A6M1RYG5_9BACT</name>
<dbReference type="EMBL" id="JAAKYA010000089">
    <property type="protein sequence ID" value="NGO40394.1"/>
    <property type="molecule type" value="Genomic_DNA"/>
</dbReference>
<dbReference type="InterPro" id="IPR058624">
    <property type="entry name" value="MdtA-like_HH"/>
</dbReference>
<evidence type="ECO:0000313" key="3">
    <source>
        <dbReference type="EMBL" id="NGO40394.1"/>
    </source>
</evidence>
<dbReference type="SUPFAM" id="SSF111369">
    <property type="entry name" value="HlyD-like secretion proteins"/>
    <property type="match status" value="1"/>
</dbReference>
<keyword evidence="4" id="KW-1185">Reference proteome</keyword>
<reference evidence="3 4" key="1">
    <citation type="submission" date="2020-02" db="EMBL/GenBank/DDBJ databases">
        <title>Draft genome sequence of Limisphaera ngatamarikiensis NGM72.4T, a thermophilic Verrucomicrobia grouped in subdivision 3.</title>
        <authorList>
            <person name="Carere C.R."/>
            <person name="Steen J."/>
            <person name="Hugenholtz P."/>
            <person name="Stott M.B."/>
        </authorList>
    </citation>
    <scope>NUCLEOTIDE SEQUENCE [LARGE SCALE GENOMIC DNA]</scope>
    <source>
        <strain evidence="3 4">NGM72.4</strain>
    </source>
</reference>
<gene>
    <name evidence="3" type="ORF">G4L39_13465</name>
</gene>
<evidence type="ECO:0000313" key="4">
    <source>
        <dbReference type="Proteomes" id="UP000477311"/>
    </source>
</evidence>
<dbReference type="PANTHER" id="PTHR30469">
    <property type="entry name" value="MULTIDRUG RESISTANCE PROTEIN MDTA"/>
    <property type="match status" value="1"/>
</dbReference>
<feature type="domain" description="Multidrug resistance protein MdtA-like alpha-helical hairpin" evidence="2">
    <location>
        <begin position="136"/>
        <end position="195"/>
    </location>
</feature>
<comment type="caution">
    <text evidence="3">The sequence shown here is derived from an EMBL/GenBank/DDBJ whole genome shotgun (WGS) entry which is preliminary data.</text>
</comment>
<feature type="coiled-coil region" evidence="1">
    <location>
        <begin position="170"/>
        <end position="200"/>
    </location>
</feature>
<dbReference type="PANTHER" id="PTHR30469:SF15">
    <property type="entry name" value="HLYD FAMILY OF SECRETION PROTEINS"/>
    <property type="match status" value="1"/>
</dbReference>
<dbReference type="Proteomes" id="UP000477311">
    <property type="component" value="Unassembled WGS sequence"/>
</dbReference>
<dbReference type="Gene3D" id="2.40.50.100">
    <property type="match status" value="1"/>
</dbReference>
<dbReference type="GO" id="GO:0015562">
    <property type="term" value="F:efflux transmembrane transporter activity"/>
    <property type="evidence" value="ECO:0007669"/>
    <property type="project" value="TreeGrafter"/>
</dbReference>
<dbReference type="GO" id="GO:1990281">
    <property type="term" value="C:efflux pump complex"/>
    <property type="evidence" value="ECO:0007669"/>
    <property type="project" value="TreeGrafter"/>
</dbReference>
<proteinExistence type="predicted"/>
<protein>
    <submittedName>
        <fullName evidence="3">HlyD family efflux transporter periplasmic adaptor subunit</fullName>
    </submittedName>
</protein>
<dbReference type="Gene3D" id="1.10.287.470">
    <property type="entry name" value="Helix hairpin bin"/>
    <property type="match status" value="1"/>
</dbReference>
<dbReference type="AlphaFoldDB" id="A0A6M1RYG5"/>
<evidence type="ECO:0000256" key="1">
    <source>
        <dbReference type="SAM" id="Coils"/>
    </source>
</evidence>
<organism evidence="3 4">
    <name type="scientific">Limisphaera ngatamarikiensis</name>
    <dbReference type="NCBI Taxonomy" id="1324935"/>
    <lineage>
        <taxon>Bacteria</taxon>
        <taxon>Pseudomonadati</taxon>
        <taxon>Verrucomicrobiota</taxon>
        <taxon>Verrucomicrobiia</taxon>
        <taxon>Limisphaerales</taxon>
        <taxon>Limisphaeraceae</taxon>
        <taxon>Limisphaera</taxon>
    </lineage>
</organism>
<keyword evidence="1" id="KW-0175">Coiled coil</keyword>
<dbReference type="Pfam" id="PF25876">
    <property type="entry name" value="HH_MFP_RND"/>
    <property type="match status" value="1"/>
</dbReference>